<dbReference type="PANTHER" id="PTHR43861">
    <property type="entry name" value="TRANS-ACONITATE 2-METHYLTRANSFERASE-RELATED"/>
    <property type="match status" value="1"/>
</dbReference>
<dbReference type="EC" id="2.1.1.-" evidence="2"/>
<evidence type="ECO:0000313" key="2">
    <source>
        <dbReference type="EMBL" id="AQT70275.1"/>
    </source>
</evidence>
<sequence>MFNNFVNRHDFTRFLWGLRHGYGRTILRRLTKGKVGRVKEAWKKKKRRATAWWELPAINRRINKCMTGDENIGQYIYLSRKYFSDKKGLRGLSLGCGKGSRERIWAGLVDFEYLEGFDISDDSIKTAKEEATIAGLDRVLRYRTADIYTVDIPEKTYDVIFVDHALHHFSPLEPLIQKISSSLKNDGLFIVNEYVGPTRFQWTDRQLELANHLRGMFPEEYRKHDIDGSIKKVIKPSRLSMIMKDPSEAIESENIMPLLKKYFDFAEYRPCAGAILHLAFEGIGGNFLNEDETTKKLFEMSFCLEDTLTEIGEVGSDYALVVCQKRKSI</sequence>
<evidence type="ECO:0000313" key="3">
    <source>
        <dbReference type="Proteomes" id="UP000189674"/>
    </source>
</evidence>
<accession>A0A1U9NR24</accession>
<protein>
    <submittedName>
        <fullName evidence="2">Putative methyltransferase YcgJ</fullName>
        <ecNumber evidence="2">2.1.1.-</ecNumber>
    </submittedName>
</protein>
<keyword evidence="3" id="KW-1185">Reference proteome</keyword>
<dbReference type="SUPFAM" id="SSF53335">
    <property type="entry name" value="S-adenosyl-L-methionine-dependent methyltransferases"/>
    <property type="match status" value="1"/>
</dbReference>
<dbReference type="KEGG" id="alus:STSP2_03481"/>
<dbReference type="InterPro" id="IPR029063">
    <property type="entry name" value="SAM-dependent_MTases_sf"/>
</dbReference>
<dbReference type="RefSeq" id="WP_146663874.1">
    <property type="nucleotide sequence ID" value="NZ_CP019791.1"/>
</dbReference>
<dbReference type="GO" id="GO:0032259">
    <property type="term" value="P:methylation"/>
    <property type="evidence" value="ECO:0007669"/>
    <property type="project" value="UniProtKB-KW"/>
</dbReference>
<dbReference type="Proteomes" id="UP000189674">
    <property type="component" value="Chromosome"/>
</dbReference>
<gene>
    <name evidence="2" type="primary">ycgJ</name>
    <name evidence="2" type="ORF">STSP2_03481</name>
</gene>
<dbReference type="InterPro" id="IPR013216">
    <property type="entry name" value="Methyltransf_11"/>
</dbReference>
<dbReference type="STRING" id="1936003.STSP2_03481"/>
<feature type="domain" description="Methyltransferase type 11" evidence="1">
    <location>
        <begin position="92"/>
        <end position="191"/>
    </location>
</feature>
<evidence type="ECO:0000259" key="1">
    <source>
        <dbReference type="Pfam" id="PF08241"/>
    </source>
</evidence>
<name>A0A1U9NR24_9BACT</name>
<organism evidence="2 3">
    <name type="scientific">Anaerohalosphaera lusitana</name>
    <dbReference type="NCBI Taxonomy" id="1936003"/>
    <lineage>
        <taxon>Bacteria</taxon>
        <taxon>Pseudomonadati</taxon>
        <taxon>Planctomycetota</taxon>
        <taxon>Phycisphaerae</taxon>
        <taxon>Sedimentisphaerales</taxon>
        <taxon>Anaerohalosphaeraceae</taxon>
        <taxon>Anaerohalosphaera</taxon>
    </lineage>
</organism>
<dbReference type="OrthoDB" id="1119595at2"/>
<keyword evidence="2" id="KW-0489">Methyltransferase</keyword>
<dbReference type="Gene3D" id="3.40.50.150">
    <property type="entry name" value="Vaccinia Virus protein VP39"/>
    <property type="match status" value="1"/>
</dbReference>
<reference evidence="3" key="1">
    <citation type="submission" date="2017-02" db="EMBL/GenBank/DDBJ databases">
        <title>Comparative genomics and description of representatives of a novel lineage of planctomycetes thriving in anoxic sediments.</title>
        <authorList>
            <person name="Spring S."/>
            <person name="Bunk B."/>
            <person name="Sproer C."/>
        </authorList>
    </citation>
    <scope>NUCLEOTIDE SEQUENCE [LARGE SCALE GENOMIC DNA]</scope>
    <source>
        <strain evidence="3">ST-NAGAB-D1</strain>
    </source>
</reference>
<proteinExistence type="predicted"/>
<dbReference type="Pfam" id="PF08241">
    <property type="entry name" value="Methyltransf_11"/>
    <property type="match status" value="1"/>
</dbReference>
<dbReference type="CDD" id="cd02440">
    <property type="entry name" value="AdoMet_MTases"/>
    <property type="match status" value="1"/>
</dbReference>
<dbReference type="AlphaFoldDB" id="A0A1U9NR24"/>
<dbReference type="GO" id="GO:0008168">
    <property type="term" value="F:methyltransferase activity"/>
    <property type="evidence" value="ECO:0007669"/>
    <property type="project" value="UniProtKB-KW"/>
</dbReference>
<dbReference type="EMBL" id="CP019791">
    <property type="protein sequence ID" value="AQT70275.1"/>
    <property type="molecule type" value="Genomic_DNA"/>
</dbReference>
<keyword evidence="2" id="KW-0808">Transferase</keyword>